<gene>
    <name evidence="2" type="ORF">LGLO00237_LOCUS14965</name>
</gene>
<reference evidence="2" key="1">
    <citation type="submission" date="2021-01" db="EMBL/GenBank/DDBJ databases">
        <authorList>
            <person name="Corre E."/>
            <person name="Pelletier E."/>
            <person name="Niang G."/>
            <person name="Scheremetjew M."/>
            <person name="Finn R."/>
            <person name="Kale V."/>
            <person name="Holt S."/>
            <person name="Cochrane G."/>
            <person name="Meng A."/>
            <person name="Brown T."/>
            <person name="Cohen L."/>
        </authorList>
    </citation>
    <scope>NUCLEOTIDE SEQUENCE</scope>
    <source>
        <strain evidence="2">CCCM811</strain>
    </source>
</reference>
<dbReference type="AlphaFoldDB" id="A0A7S3YVS8"/>
<accession>A0A7S3YVS8</accession>
<feature type="region of interest" description="Disordered" evidence="1">
    <location>
        <begin position="77"/>
        <end position="107"/>
    </location>
</feature>
<name>A0A7S3YVS8_9EUKA</name>
<proteinExistence type="predicted"/>
<dbReference type="EMBL" id="HBIV01020767">
    <property type="protein sequence ID" value="CAE0663363.1"/>
    <property type="molecule type" value="Transcribed_RNA"/>
</dbReference>
<evidence type="ECO:0000256" key="1">
    <source>
        <dbReference type="SAM" id="MobiDB-lite"/>
    </source>
</evidence>
<sequence length="107" mass="11929">MASAGSGVSERKLSLEERALYESTHKASQDNSASYLSRHPELHQLIHDFTTAALATKPKDIKKYAKEYFSKFEVRKEQKAEATASDDGDKEKTKKPQCVDAPVVVDD</sequence>
<dbReference type="Gene3D" id="1.20.890.10">
    <property type="entry name" value="cAMP-dependent protein kinase regulatory subunit, dimerization-anchoring domain"/>
    <property type="match status" value="1"/>
</dbReference>
<protein>
    <recommendedName>
        <fullName evidence="3">RIIa domain-containing protein</fullName>
    </recommendedName>
</protein>
<evidence type="ECO:0000313" key="2">
    <source>
        <dbReference type="EMBL" id="CAE0663363.1"/>
    </source>
</evidence>
<dbReference type="SUPFAM" id="SSF47391">
    <property type="entry name" value="Dimerization-anchoring domain of cAMP-dependent PK regulatory subunit"/>
    <property type="match status" value="1"/>
</dbReference>
<organism evidence="2">
    <name type="scientific">Lotharella globosa</name>
    <dbReference type="NCBI Taxonomy" id="91324"/>
    <lineage>
        <taxon>Eukaryota</taxon>
        <taxon>Sar</taxon>
        <taxon>Rhizaria</taxon>
        <taxon>Cercozoa</taxon>
        <taxon>Chlorarachniophyceae</taxon>
        <taxon>Lotharella</taxon>
    </lineage>
</organism>
<evidence type="ECO:0008006" key="3">
    <source>
        <dbReference type="Google" id="ProtNLM"/>
    </source>
</evidence>